<dbReference type="PATRIC" id="fig|698760.3.peg.3573"/>
<dbReference type="EMBL" id="AEJB01000272">
    <property type="protein sequence ID" value="ELP67676.1"/>
    <property type="molecule type" value="Genomic_DNA"/>
</dbReference>
<dbReference type="AlphaFoldDB" id="L7F9G2"/>
<evidence type="ECO:0000313" key="1">
    <source>
        <dbReference type="EMBL" id="ELP67676.1"/>
    </source>
</evidence>
<comment type="caution">
    <text evidence="1">The sequence shown here is derived from an EMBL/GenBank/DDBJ whole genome shotgun (WGS) entry which is preliminary data.</text>
</comment>
<organism evidence="1 2">
    <name type="scientific">Streptomyces turgidiscabies (strain Car8)</name>
    <dbReference type="NCBI Taxonomy" id="698760"/>
    <lineage>
        <taxon>Bacteria</taxon>
        <taxon>Bacillati</taxon>
        <taxon>Actinomycetota</taxon>
        <taxon>Actinomycetes</taxon>
        <taxon>Kitasatosporales</taxon>
        <taxon>Streptomycetaceae</taxon>
        <taxon>Streptomyces</taxon>
    </lineage>
</organism>
<gene>
    <name evidence="1" type="ORF">STRTUCAR8_08559</name>
</gene>
<dbReference type="Proteomes" id="UP000010931">
    <property type="component" value="Unassembled WGS sequence"/>
</dbReference>
<evidence type="ECO:0000313" key="2">
    <source>
        <dbReference type="Proteomes" id="UP000010931"/>
    </source>
</evidence>
<protein>
    <submittedName>
        <fullName evidence="1">Uncharacterized protein</fullName>
    </submittedName>
</protein>
<proteinExistence type="predicted"/>
<sequence>MSKRLRALPDGFDEFRTDGRRRCWARSKKTHGQCGGMALTGQNICFFHGGNAPQSLKAGEQRVAEEKARALVATYGRKIETTATEALLDEVQWTAGHVAWLRERVQEIESDAVVATSDREHPLVWGVTREKSGGEDRGTTEEAAPNIWLKLYQQERTHLVRVCAEAIKAGIEERRVRLAESQGALVAQAIRAILADLNLTGAQQQLVSEVVPRHLRALASA</sequence>
<reference evidence="1 2" key="1">
    <citation type="journal article" date="2011" name="Plasmid">
        <title>Streptomyces turgidiscabies Car8 contains a modular pathogenicity island that shares virulence genes with other actinobacterial plant pathogens.</title>
        <authorList>
            <person name="Huguet-Tapia J.C."/>
            <person name="Badger J.H."/>
            <person name="Loria R."/>
            <person name="Pettis G.S."/>
        </authorList>
    </citation>
    <scope>NUCLEOTIDE SEQUENCE [LARGE SCALE GENOMIC DNA]</scope>
    <source>
        <strain evidence="1 2">Car8</strain>
    </source>
</reference>
<accession>L7F9G2</accession>
<name>L7F9G2_STRT8</name>
<dbReference type="RefSeq" id="WP_006377206.1">
    <property type="nucleotide sequence ID" value="NZ_AEJB01000272.1"/>
</dbReference>
<keyword evidence="2" id="KW-1185">Reference proteome</keyword>